<comment type="caution">
    <text evidence="2">The sequence shown here is derived from an EMBL/GenBank/DDBJ whole genome shotgun (WGS) entry which is preliminary data.</text>
</comment>
<dbReference type="PROSITE" id="PS51674">
    <property type="entry name" value="4FE4S_WBL"/>
    <property type="match status" value="1"/>
</dbReference>
<dbReference type="Pfam" id="PF02467">
    <property type="entry name" value="Whib"/>
    <property type="match status" value="1"/>
</dbReference>
<dbReference type="Gene3D" id="1.10.260.40">
    <property type="entry name" value="lambda repressor-like DNA-binding domains"/>
    <property type="match status" value="1"/>
</dbReference>
<evidence type="ECO:0000259" key="1">
    <source>
        <dbReference type="PROSITE" id="PS51674"/>
    </source>
</evidence>
<sequence>MTAVLVQPGRIPREVPDWHDQGRCRDFPHLDFVDPGAVDAFDRPTAAKRRAAEYACRVVCSTCPLRLPCAVGALERAEKHGIWGGLDYQDRKRIAARYGYLPPGDPPPHGTNARRVKWGCDCPECKGAHALYEAMRREKKRAEGSAFVKRLGELREAHGWSYKELANRAGLTVDKAHSVAVSETAPDVDTVTALVRAFAEDPADRTRLAEELHQLAGTAVGVVEANGRRLLVMAGSRHDLEVQHLRALAGAPVPPRRLRVDRAAYRRRVRARVRRRRR</sequence>
<dbReference type="OrthoDB" id="3689886at2"/>
<evidence type="ECO:0000313" key="3">
    <source>
        <dbReference type="Proteomes" id="UP000294927"/>
    </source>
</evidence>
<gene>
    <name evidence="2" type="ORF">CLV71_124139</name>
</gene>
<dbReference type="RefSeq" id="WP_133908560.1">
    <property type="nucleotide sequence ID" value="NZ_SOCP01000024.1"/>
</dbReference>
<protein>
    <submittedName>
        <fullName evidence="2">Helix-turn-helix protein</fullName>
    </submittedName>
</protein>
<organism evidence="2 3">
    <name type="scientific">Actinophytocola oryzae</name>
    <dbReference type="NCBI Taxonomy" id="502181"/>
    <lineage>
        <taxon>Bacteria</taxon>
        <taxon>Bacillati</taxon>
        <taxon>Actinomycetota</taxon>
        <taxon>Actinomycetes</taxon>
        <taxon>Pseudonocardiales</taxon>
        <taxon>Pseudonocardiaceae</taxon>
    </lineage>
</organism>
<dbReference type="Proteomes" id="UP000294927">
    <property type="component" value="Unassembled WGS sequence"/>
</dbReference>
<accession>A0A4R7UUK2</accession>
<reference evidence="2 3" key="1">
    <citation type="submission" date="2019-03" db="EMBL/GenBank/DDBJ databases">
        <title>Genomic Encyclopedia of Archaeal and Bacterial Type Strains, Phase II (KMG-II): from individual species to whole genera.</title>
        <authorList>
            <person name="Goeker M."/>
        </authorList>
    </citation>
    <scope>NUCLEOTIDE SEQUENCE [LARGE SCALE GENOMIC DNA]</scope>
    <source>
        <strain evidence="2 3">DSM 45499</strain>
    </source>
</reference>
<evidence type="ECO:0000313" key="2">
    <source>
        <dbReference type="EMBL" id="TDV40120.1"/>
    </source>
</evidence>
<dbReference type="EMBL" id="SOCP01000024">
    <property type="protein sequence ID" value="TDV40120.1"/>
    <property type="molecule type" value="Genomic_DNA"/>
</dbReference>
<dbReference type="InterPro" id="IPR010982">
    <property type="entry name" value="Lambda_DNA-bd_dom_sf"/>
</dbReference>
<dbReference type="AlphaFoldDB" id="A0A4R7UUK2"/>
<proteinExistence type="predicted"/>
<keyword evidence="3" id="KW-1185">Reference proteome</keyword>
<dbReference type="GO" id="GO:0003677">
    <property type="term" value="F:DNA binding"/>
    <property type="evidence" value="ECO:0007669"/>
    <property type="project" value="InterPro"/>
</dbReference>
<dbReference type="SMART" id="SM00530">
    <property type="entry name" value="HTH_XRE"/>
    <property type="match status" value="1"/>
</dbReference>
<dbReference type="InterPro" id="IPR034768">
    <property type="entry name" value="4FE4S_WBL"/>
</dbReference>
<feature type="domain" description="4Fe-4S Wbl-type" evidence="1">
    <location>
        <begin position="23"/>
        <end position="93"/>
    </location>
</feature>
<dbReference type="InterPro" id="IPR001387">
    <property type="entry name" value="Cro/C1-type_HTH"/>
</dbReference>
<dbReference type="Pfam" id="PF13560">
    <property type="entry name" value="HTH_31"/>
    <property type="match status" value="1"/>
</dbReference>
<dbReference type="SUPFAM" id="SSF47413">
    <property type="entry name" value="lambda repressor-like DNA-binding domains"/>
    <property type="match status" value="1"/>
</dbReference>
<name>A0A4R7UUK2_9PSEU</name>
<dbReference type="CDD" id="cd00093">
    <property type="entry name" value="HTH_XRE"/>
    <property type="match status" value="1"/>
</dbReference>